<proteinExistence type="predicted"/>
<accession>A0A7C4FIL6</accession>
<dbReference type="EMBL" id="DTFF01000081">
    <property type="protein sequence ID" value="HGI88490.1"/>
    <property type="molecule type" value="Genomic_DNA"/>
</dbReference>
<comment type="caution">
    <text evidence="1">The sequence shown here is derived from an EMBL/GenBank/DDBJ whole genome shotgun (WGS) entry which is preliminary data.</text>
</comment>
<sequence length="104" mass="12487">MKVPREPVEIKELMQVVRVRLGGADVDYDSLAVWAFNRLPKYLWNEWRDELKLRGVTWQRFLRILRMHTLDMVEWALRGSMPWPELVRRIEESIDRYSALSSGK</sequence>
<protein>
    <submittedName>
        <fullName evidence="1">Uncharacterized protein</fullName>
    </submittedName>
</protein>
<name>A0A7C4FIL6_9CREN</name>
<organism evidence="1">
    <name type="scientific">Ignisphaera aggregans</name>
    <dbReference type="NCBI Taxonomy" id="334771"/>
    <lineage>
        <taxon>Archaea</taxon>
        <taxon>Thermoproteota</taxon>
        <taxon>Thermoprotei</taxon>
        <taxon>Desulfurococcales</taxon>
        <taxon>Desulfurococcaceae</taxon>
        <taxon>Ignisphaera</taxon>
    </lineage>
</organism>
<reference evidence="1" key="1">
    <citation type="journal article" date="2020" name="mSystems">
        <title>Genome- and Community-Level Interaction Insights into Carbon Utilization and Element Cycling Functions of Hydrothermarchaeota in Hydrothermal Sediment.</title>
        <authorList>
            <person name="Zhou Z."/>
            <person name="Liu Y."/>
            <person name="Xu W."/>
            <person name="Pan J."/>
            <person name="Luo Z.H."/>
            <person name="Li M."/>
        </authorList>
    </citation>
    <scope>NUCLEOTIDE SEQUENCE [LARGE SCALE GENOMIC DNA]</scope>
    <source>
        <strain evidence="1">SpSt-732</strain>
    </source>
</reference>
<gene>
    <name evidence="1" type="ORF">ENV14_08935</name>
</gene>
<evidence type="ECO:0000313" key="1">
    <source>
        <dbReference type="EMBL" id="HGI88490.1"/>
    </source>
</evidence>
<dbReference type="AlphaFoldDB" id="A0A7C4FIL6"/>